<dbReference type="AlphaFoldDB" id="A0A915CQ57"/>
<protein>
    <submittedName>
        <fullName evidence="3">C2H2-type domain-containing protein</fullName>
    </submittedName>
</protein>
<evidence type="ECO:0000313" key="3">
    <source>
        <dbReference type="WBParaSite" id="jg11353"/>
    </source>
</evidence>
<evidence type="ECO:0000313" key="2">
    <source>
        <dbReference type="Proteomes" id="UP000887574"/>
    </source>
</evidence>
<sequence>MHYEKMHEMTEYTIQYHFTPEIFVKRQSIKKALQEALDKKSSKRHPSVSDLEQKGSPSLPPVEVIMLEEDASSQQQRQGSASRAMSSFDDVEPSTSTALALNRCDQVINDEQMKKVQDTVEQFCAQTLRLKDDSVNNDECFSMSLNDLMSSDRSMSNNANIFGSGGINFGMSIPKQSRLKQSVFQKGVSYKCLKCNACVTGPCIIMHINMRHLKFPCFRCRACDKKSLHTSSTSMVQHIRQAHNGDMNLIENNYKEVSREVRKARPLFFEIYRV</sequence>
<reference evidence="3" key="1">
    <citation type="submission" date="2022-11" db="UniProtKB">
        <authorList>
            <consortium name="WormBaseParasite"/>
        </authorList>
    </citation>
    <scope>IDENTIFICATION</scope>
</reference>
<feature type="compositionally biased region" description="Low complexity" evidence="1">
    <location>
        <begin position="72"/>
        <end position="87"/>
    </location>
</feature>
<proteinExistence type="predicted"/>
<dbReference type="WBParaSite" id="jg11353">
    <property type="protein sequence ID" value="jg11353"/>
    <property type="gene ID" value="jg11353"/>
</dbReference>
<organism evidence="2 3">
    <name type="scientific">Ditylenchus dipsaci</name>
    <dbReference type="NCBI Taxonomy" id="166011"/>
    <lineage>
        <taxon>Eukaryota</taxon>
        <taxon>Metazoa</taxon>
        <taxon>Ecdysozoa</taxon>
        <taxon>Nematoda</taxon>
        <taxon>Chromadorea</taxon>
        <taxon>Rhabditida</taxon>
        <taxon>Tylenchina</taxon>
        <taxon>Tylenchomorpha</taxon>
        <taxon>Sphaerularioidea</taxon>
        <taxon>Anguinidae</taxon>
        <taxon>Anguininae</taxon>
        <taxon>Ditylenchus</taxon>
    </lineage>
</organism>
<dbReference type="Proteomes" id="UP000887574">
    <property type="component" value="Unplaced"/>
</dbReference>
<feature type="region of interest" description="Disordered" evidence="1">
    <location>
        <begin position="36"/>
        <end position="90"/>
    </location>
</feature>
<evidence type="ECO:0000256" key="1">
    <source>
        <dbReference type="SAM" id="MobiDB-lite"/>
    </source>
</evidence>
<name>A0A915CQ57_9BILA</name>
<accession>A0A915CQ57</accession>
<keyword evidence="2" id="KW-1185">Reference proteome</keyword>